<feature type="region of interest" description="Disordered" evidence="1">
    <location>
        <begin position="30"/>
        <end position="72"/>
    </location>
</feature>
<reference evidence="3 4" key="1">
    <citation type="journal article" date="2021" name="Nat. Commun.">
        <title>Genetic determinants of endophytism in the Arabidopsis root mycobiome.</title>
        <authorList>
            <person name="Mesny F."/>
            <person name="Miyauchi S."/>
            <person name="Thiergart T."/>
            <person name="Pickel B."/>
            <person name="Atanasova L."/>
            <person name="Karlsson M."/>
            <person name="Huettel B."/>
            <person name="Barry K.W."/>
            <person name="Haridas S."/>
            <person name="Chen C."/>
            <person name="Bauer D."/>
            <person name="Andreopoulos W."/>
            <person name="Pangilinan J."/>
            <person name="LaButti K."/>
            <person name="Riley R."/>
            <person name="Lipzen A."/>
            <person name="Clum A."/>
            <person name="Drula E."/>
            <person name="Henrissat B."/>
            <person name="Kohler A."/>
            <person name="Grigoriev I.V."/>
            <person name="Martin F.M."/>
            <person name="Hacquard S."/>
        </authorList>
    </citation>
    <scope>NUCLEOTIDE SEQUENCE [LARGE SCALE GENOMIC DNA]</scope>
    <source>
        <strain evidence="3 4">MPI-CAGE-CH-0241</strain>
    </source>
</reference>
<name>A0A9P8VYY1_9HYPO</name>
<feature type="compositionally biased region" description="Polar residues" evidence="1">
    <location>
        <begin position="51"/>
        <end position="69"/>
    </location>
</feature>
<evidence type="ECO:0000256" key="1">
    <source>
        <dbReference type="SAM" id="MobiDB-lite"/>
    </source>
</evidence>
<evidence type="ECO:0000313" key="4">
    <source>
        <dbReference type="Proteomes" id="UP000777438"/>
    </source>
</evidence>
<protein>
    <submittedName>
        <fullName evidence="3">Uncharacterized protein</fullName>
    </submittedName>
</protein>
<comment type="caution">
    <text evidence="3">The sequence shown here is derived from an EMBL/GenBank/DDBJ whole genome shotgun (WGS) entry which is preliminary data.</text>
</comment>
<feature type="signal peptide" evidence="2">
    <location>
        <begin position="1"/>
        <end position="20"/>
    </location>
</feature>
<dbReference type="Proteomes" id="UP000777438">
    <property type="component" value="Unassembled WGS sequence"/>
</dbReference>
<keyword evidence="2" id="KW-0732">Signal</keyword>
<feature type="chain" id="PRO_5040393615" evidence="2">
    <location>
        <begin position="21"/>
        <end position="115"/>
    </location>
</feature>
<sequence>MLSITHTLSLSALSLSLSRGLFLFHSETHGPSQNHPLLGSPPSKSSHRDFSSVTNPTRRPSRTPASNGKSIGWIRGVDDTFPPLLSRSATHLTLVATALNFSGGPSTKMDCKSET</sequence>
<dbReference type="AlphaFoldDB" id="A0A9P8VYY1"/>
<evidence type="ECO:0000256" key="2">
    <source>
        <dbReference type="SAM" id="SignalP"/>
    </source>
</evidence>
<evidence type="ECO:0000313" key="3">
    <source>
        <dbReference type="EMBL" id="KAH6884392.1"/>
    </source>
</evidence>
<organism evidence="3 4">
    <name type="scientific">Thelonectria olida</name>
    <dbReference type="NCBI Taxonomy" id="1576542"/>
    <lineage>
        <taxon>Eukaryota</taxon>
        <taxon>Fungi</taxon>
        <taxon>Dikarya</taxon>
        <taxon>Ascomycota</taxon>
        <taxon>Pezizomycotina</taxon>
        <taxon>Sordariomycetes</taxon>
        <taxon>Hypocreomycetidae</taxon>
        <taxon>Hypocreales</taxon>
        <taxon>Nectriaceae</taxon>
        <taxon>Thelonectria</taxon>
    </lineage>
</organism>
<gene>
    <name evidence="3" type="ORF">B0T10DRAFT_130479</name>
</gene>
<proteinExistence type="predicted"/>
<accession>A0A9P8VYY1</accession>
<keyword evidence="4" id="KW-1185">Reference proteome</keyword>
<dbReference type="EMBL" id="JAGPYM010000020">
    <property type="protein sequence ID" value="KAH6884392.1"/>
    <property type="molecule type" value="Genomic_DNA"/>
</dbReference>